<feature type="chain" id="PRO_5030998036" evidence="1">
    <location>
        <begin position="21"/>
        <end position="213"/>
    </location>
</feature>
<feature type="domain" description="Peptidoglycan binding-like" evidence="2">
    <location>
        <begin position="35"/>
        <end position="90"/>
    </location>
</feature>
<dbReference type="AlphaFoldDB" id="A0A7X3FLM1"/>
<proteinExistence type="predicted"/>
<name>A0A7X3FLM1_9BACL</name>
<dbReference type="RefSeq" id="WP_068777255.1">
    <property type="nucleotide sequence ID" value="NZ_RHLK01000016.1"/>
</dbReference>
<dbReference type="InterPro" id="IPR002477">
    <property type="entry name" value="Peptidoglycan-bd-like"/>
</dbReference>
<dbReference type="OrthoDB" id="9785345at2"/>
<comment type="caution">
    <text evidence="4">The sequence shown here is derived from an EMBL/GenBank/DDBJ whole genome shotgun (WGS) entry which is preliminary data.</text>
</comment>
<evidence type="ECO:0000256" key="1">
    <source>
        <dbReference type="SAM" id="SignalP"/>
    </source>
</evidence>
<keyword evidence="5" id="KW-1185">Reference proteome</keyword>
<evidence type="ECO:0000313" key="5">
    <source>
        <dbReference type="Proteomes" id="UP000490800"/>
    </source>
</evidence>
<dbReference type="InterPro" id="IPR036365">
    <property type="entry name" value="PGBD-like_sf"/>
</dbReference>
<dbReference type="SUPFAM" id="SSF47090">
    <property type="entry name" value="PGBD-like"/>
    <property type="match status" value="1"/>
</dbReference>
<protein>
    <submittedName>
        <fullName evidence="4">Cell wall hydrolase</fullName>
    </submittedName>
</protein>
<reference evidence="4 5" key="1">
    <citation type="journal article" date="2019" name="Microorganisms">
        <title>Paenibacillus lutrae sp. nov., A Chitinolytic Species Isolated from A River Otter in Castril Natural Park, Granada, Spain.</title>
        <authorList>
            <person name="Rodriguez M."/>
            <person name="Reina J.C."/>
            <person name="Bejar V."/>
            <person name="Llamas I."/>
        </authorList>
    </citation>
    <scope>NUCLEOTIDE SEQUENCE [LARGE SCALE GENOMIC DNA]</scope>
    <source>
        <strain evidence="4 5">N10</strain>
    </source>
</reference>
<dbReference type="Pfam" id="PF07486">
    <property type="entry name" value="Hydrolase_2"/>
    <property type="match status" value="1"/>
</dbReference>
<dbReference type="Pfam" id="PF01471">
    <property type="entry name" value="PG_binding_1"/>
    <property type="match status" value="1"/>
</dbReference>
<dbReference type="EMBL" id="RHLK01000016">
    <property type="protein sequence ID" value="MVP01966.1"/>
    <property type="molecule type" value="Genomic_DNA"/>
</dbReference>
<dbReference type="Gene3D" id="1.10.101.10">
    <property type="entry name" value="PGBD-like superfamily/PGBD"/>
    <property type="match status" value="1"/>
</dbReference>
<keyword evidence="4" id="KW-0378">Hydrolase</keyword>
<feature type="signal peptide" evidence="1">
    <location>
        <begin position="1"/>
        <end position="20"/>
    </location>
</feature>
<dbReference type="InterPro" id="IPR011105">
    <property type="entry name" value="Cell_wall_hydrolase_SleB"/>
</dbReference>
<dbReference type="GO" id="GO:0016787">
    <property type="term" value="F:hydrolase activity"/>
    <property type="evidence" value="ECO:0007669"/>
    <property type="project" value="UniProtKB-KW"/>
</dbReference>
<evidence type="ECO:0000259" key="2">
    <source>
        <dbReference type="Pfam" id="PF01471"/>
    </source>
</evidence>
<dbReference type="Gene3D" id="1.10.10.2520">
    <property type="entry name" value="Cell wall hydrolase SleB, domain 1"/>
    <property type="match status" value="1"/>
</dbReference>
<dbReference type="Gene3D" id="6.20.240.60">
    <property type="match status" value="1"/>
</dbReference>
<dbReference type="InterPro" id="IPR042047">
    <property type="entry name" value="SleB_dom1"/>
</dbReference>
<organism evidence="4 5">
    <name type="scientific">Paenibacillus lutrae</name>
    <dbReference type="NCBI Taxonomy" id="2078573"/>
    <lineage>
        <taxon>Bacteria</taxon>
        <taxon>Bacillati</taxon>
        <taxon>Bacillota</taxon>
        <taxon>Bacilli</taxon>
        <taxon>Bacillales</taxon>
        <taxon>Paenibacillaceae</taxon>
        <taxon>Paenibacillus</taxon>
    </lineage>
</organism>
<dbReference type="Proteomes" id="UP000490800">
    <property type="component" value="Unassembled WGS sequence"/>
</dbReference>
<accession>A0A7X3FLM1</accession>
<feature type="domain" description="Cell wall hydrolase SleB" evidence="3">
    <location>
        <begin position="114"/>
        <end position="211"/>
    </location>
</feature>
<evidence type="ECO:0000259" key="3">
    <source>
        <dbReference type="Pfam" id="PF07486"/>
    </source>
</evidence>
<evidence type="ECO:0000313" key="4">
    <source>
        <dbReference type="EMBL" id="MVP01966.1"/>
    </source>
</evidence>
<sequence length="213" mass="22489">MKKLPIVLSAAVCAVGFASAAPSVSAMSLSTGTQSEHVLDLQERLDALGYFNAGVTGYYGAVTKDSVAKFQRAYGLPADGQADSRTIAKLKQTAAPQTDALEQMARIIYAEARGESYQGQVAIGAVVINRVQSNSFPDSIPGVIHQRGQFSAVRDGQYAMKPNASAYQAARAALNGSDPTSGALFYYNPDIATSAWSKARPAKTVIGNHVFTH</sequence>
<dbReference type="InterPro" id="IPR036366">
    <property type="entry name" value="PGBDSf"/>
</dbReference>
<keyword evidence="1" id="KW-0732">Signal</keyword>
<gene>
    <name evidence="4" type="ORF">EDM21_21030</name>
</gene>